<feature type="region of interest" description="Disordered" evidence="1">
    <location>
        <begin position="261"/>
        <end position="351"/>
    </location>
</feature>
<name>A0A177CM68_9PLEO</name>
<gene>
    <name evidence="2" type="ORF">CC84DRAFT_1203751</name>
</gene>
<dbReference type="GeneID" id="28765336"/>
<feature type="region of interest" description="Disordered" evidence="1">
    <location>
        <begin position="217"/>
        <end position="249"/>
    </location>
</feature>
<dbReference type="Proteomes" id="UP000077069">
    <property type="component" value="Unassembled WGS sequence"/>
</dbReference>
<feature type="region of interest" description="Disordered" evidence="1">
    <location>
        <begin position="1"/>
        <end position="54"/>
    </location>
</feature>
<feature type="compositionally biased region" description="Polar residues" evidence="1">
    <location>
        <begin position="41"/>
        <end position="51"/>
    </location>
</feature>
<dbReference type="OrthoDB" id="3793790at2759"/>
<organism evidence="2 3">
    <name type="scientific">Paraphaeosphaeria sporulosa</name>
    <dbReference type="NCBI Taxonomy" id="1460663"/>
    <lineage>
        <taxon>Eukaryota</taxon>
        <taxon>Fungi</taxon>
        <taxon>Dikarya</taxon>
        <taxon>Ascomycota</taxon>
        <taxon>Pezizomycotina</taxon>
        <taxon>Dothideomycetes</taxon>
        <taxon>Pleosporomycetidae</taxon>
        <taxon>Pleosporales</taxon>
        <taxon>Massarineae</taxon>
        <taxon>Didymosphaeriaceae</taxon>
        <taxon>Paraphaeosphaeria</taxon>
    </lineage>
</organism>
<protein>
    <submittedName>
        <fullName evidence="2">Uncharacterized protein</fullName>
    </submittedName>
</protein>
<proteinExistence type="predicted"/>
<dbReference type="EMBL" id="KV441550">
    <property type="protein sequence ID" value="OAG08351.1"/>
    <property type="molecule type" value="Genomic_DNA"/>
</dbReference>
<evidence type="ECO:0000313" key="2">
    <source>
        <dbReference type="EMBL" id="OAG08351.1"/>
    </source>
</evidence>
<dbReference type="RefSeq" id="XP_018038716.1">
    <property type="nucleotide sequence ID" value="XM_018181850.1"/>
</dbReference>
<feature type="region of interest" description="Disordered" evidence="1">
    <location>
        <begin position="135"/>
        <end position="172"/>
    </location>
</feature>
<dbReference type="AlphaFoldDB" id="A0A177CM68"/>
<reference evidence="2 3" key="1">
    <citation type="submission" date="2016-05" db="EMBL/GenBank/DDBJ databases">
        <title>Comparative analysis of secretome profiles of manganese(II)-oxidizing ascomycete fungi.</title>
        <authorList>
            <consortium name="DOE Joint Genome Institute"/>
            <person name="Zeiner C.A."/>
            <person name="Purvine S.O."/>
            <person name="Zink E.M."/>
            <person name="Wu S."/>
            <person name="Pasa-Tolic L."/>
            <person name="Chaput D.L."/>
            <person name="Haridas S."/>
            <person name="Grigoriev I.V."/>
            <person name="Santelli C.M."/>
            <person name="Hansel C.M."/>
        </authorList>
    </citation>
    <scope>NUCLEOTIDE SEQUENCE [LARGE SCALE GENOMIC DNA]</scope>
    <source>
        <strain evidence="2 3">AP3s5-JAC2a</strain>
    </source>
</reference>
<keyword evidence="3" id="KW-1185">Reference proteome</keyword>
<sequence length="540" mass="58390">MEPWKAQTAKQGVKAGFNPSTKKTGVIKNNKLAADARKPGDSNTANGTKSASGHHFFTADGLRVPLYDARGKRITQARDGRAVAHKISRQRLLDEYVRKYAGNDKVDEMEGKTQGAQKWSKNQIGDWITEVETRAYGRGPKGRTVKERKEGDGASTQSNGLEEREEAPMGRVTRSMREQIMAMLAMGGETADVSAPIPVSKKAPVGAKNVVVTNGGRVVTTNGDANSKRKLPAQDPQATNKKPKLDRTNAGLPYSIIQKPAAATPAQSTSITKAPFNQKAVSTDDILPRKRKPGVAADMPPPKRKPATALSPTASKSTAARPAAPSTNSQTIKAPPGSKPQPKPPSLNTFDWNHAKDDLYLPGSVSCLNKAEPHPFLSTFSLDPTFETTLGCTANTTPLRALSLPASRSHLIMSTTALKLNSTSVHLVAIPDRDLENQRAAAAVKKKVGPPHRRKRNMIPAFLKPGTHGWDYEKHMWGLKGDKDLETGRGHQVDPEDERRVQVGEMAWSEFGEKYPGVKGRGGMWPCGCVVEGSGESEEE</sequence>
<accession>A0A177CM68</accession>
<dbReference type="InParanoid" id="A0A177CM68"/>
<evidence type="ECO:0000256" key="1">
    <source>
        <dbReference type="SAM" id="MobiDB-lite"/>
    </source>
</evidence>
<evidence type="ECO:0000313" key="3">
    <source>
        <dbReference type="Proteomes" id="UP000077069"/>
    </source>
</evidence>